<dbReference type="Gramene" id="TVU19100">
    <property type="protein sequence ID" value="TVU19100"/>
    <property type="gene ID" value="EJB05_35233"/>
</dbReference>
<dbReference type="GO" id="GO:0009696">
    <property type="term" value="P:salicylic acid metabolic process"/>
    <property type="evidence" value="ECO:0007669"/>
    <property type="project" value="TreeGrafter"/>
</dbReference>
<dbReference type="GO" id="GO:0080031">
    <property type="term" value="F:methyl salicylate esterase activity"/>
    <property type="evidence" value="ECO:0007669"/>
    <property type="project" value="TreeGrafter"/>
</dbReference>
<keyword evidence="3" id="KW-1185">Reference proteome</keyword>
<comment type="caution">
    <text evidence="2">The sequence shown here is derived from an EMBL/GenBank/DDBJ whole genome shotgun (WGS) entry which is preliminary data.</text>
</comment>
<dbReference type="Proteomes" id="UP000324897">
    <property type="component" value="Chromosome 7"/>
</dbReference>
<feature type="non-terminal residue" evidence="2">
    <location>
        <position position="1"/>
    </location>
</feature>
<dbReference type="InterPro" id="IPR045889">
    <property type="entry name" value="MES/HNL"/>
</dbReference>
<feature type="non-terminal residue" evidence="2">
    <location>
        <position position="285"/>
    </location>
</feature>
<sequence length="285" mass="32303">MSPAFVERGQGRRAPVSPPKMVEHSPSSPVTGGGSTIRRRRRPGGGERRLEPRPGEEIVDAVDRCRWEEERRPDPDLNCRLPDSVKRVERLSRRCSPLEPSGRVLPSDFPGPPRVCNRGWVRKAHGCGRFADNFLCCGKKICQYLWFIAEEPDFFLDTKQLEQENPEIPGNPIIFGPNFMTRRLYQLSSPEDLTLGLSLIQPANRFNDDTLMRDEKLLTEEGYGSARRVFVVVEDDLGIPAEFQRRRALASRSKRSPEQITWSCSRGHRSWLSSLSGSRTNAASD</sequence>
<gene>
    <name evidence="2" type="ORF">EJB05_35233</name>
</gene>
<dbReference type="GO" id="GO:0009694">
    <property type="term" value="P:jasmonic acid metabolic process"/>
    <property type="evidence" value="ECO:0007669"/>
    <property type="project" value="TreeGrafter"/>
</dbReference>
<dbReference type="PANTHER" id="PTHR10992">
    <property type="entry name" value="METHYLESTERASE FAMILY MEMBER"/>
    <property type="match status" value="1"/>
</dbReference>
<evidence type="ECO:0000256" key="1">
    <source>
        <dbReference type="SAM" id="MobiDB-lite"/>
    </source>
</evidence>
<feature type="compositionally biased region" description="Basic and acidic residues" evidence="1">
    <location>
        <begin position="44"/>
        <end position="56"/>
    </location>
</feature>
<proteinExistence type="predicted"/>
<name>A0A5J9U7H7_9POAL</name>
<feature type="region of interest" description="Disordered" evidence="1">
    <location>
        <begin position="1"/>
        <end position="56"/>
    </location>
</feature>
<evidence type="ECO:0000313" key="2">
    <source>
        <dbReference type="EMBL" id="TVU19100.1"/>
    </source>
</evidence>
<organism evidence="2 3">
    <name type="scientific">Eragrostis curvula</name>
    <name type="common">weeping love grass</name>
    <dbReference type="NCBI Taxonomy" id="38414"/>
    <lineage>
        <taxon>Eukaryota</taxon>
        <taxon>Viridiplantae</taxon>
        <taxon>Streptophyta</taxon>
        <taxon>Embryophyta</taxon>
        <taxon>Tracheophyta</taxon>
        <taxon>Spermatophyta</taxon>
        <taxon>Magnoliopsida</taxon>
        <taxon>Liliopsida</taxon>
        <taxon>Poales</taxon>
        <taxon>Poaceae</taxon>
        <taxon>PACMAD clade</taxon>
        <taxon>Chloridoideae</taxon>
        <taxon>Eragrostideae</taxon>
        <taxon>Eragrostidinae</taxon>
        <taxon>Eragrostis</taxon>
    </lineage>
</organism>
<dbReference type="Gene3D" id="3.40.50.1820">
    <property type="entry name" value="alpha/beta hydrolase"/>
    <property type="match status" value="1"/>
</dbReference>
<dbReference type="GO" id="GO:0080032">
    <property type="term" value="F:methyl jasmonate esterase activity"/>
    <property type="evidence" value="ECO:0007669"/>
    <property type="project" value="TreeGrafter"/>
</dbReference>
<protein>
    <submittedName>
        <fullName evidence="2">Uncharacterized protein</fullName>
    </submittedName>
</protein>
<evidence type="ECO:0000313" key="3">
    <source>
        <dbReference type="Proteomes" id="UP000324897"/>
    </source>
</evidence>
<reference evidence="2 3" key="1">
    <citation type="journal article" date="2019" name="Sci. Rep.">
        <title>A high-quality genome of Eragrostis curvula grass provides insights into Poaceae evolution and supports new strategies to enhance forage quality.</title>
        <authorList>
            <person name="Carballo J."/>
            <person name="Santos B.A.C.M."/>
            <person name="Zappacosta D."/>
            <person name="Garbus I."/>
            <person name="Selva J.P."/>
            <person name="Gallo C.A."/>
            <person name="Diaz A."/>
            <person name="Albertini E."/>
            <person name="Caccamo M."/>
            <person name="Echenique V."/>
        </authorList>
    </citation>
    <scope>NUCLEOTIDE SEQUENCE [LARGE SCALE GENOMIC DNA]</scope>
    <source>
        <strain evidence="3">cv. Victoria</strain>
        <tissue evidence="2">Leaf</tissue>
    </source>
</reference>
<dbReference type="EMBL" id="RWGY01000029">
    <property type="protein sequence ID" value="TVU19100.1"/>
    <property type="molecule type" value="Genomic_DNA"/>
</dbReference>
<accession>A0A5J9U7H7</accession>
<dbReference type="OrthoDB" id="408373at2759"/>
<dbReference type="GO" id="GO:0080030">
    <property type="term" value="F:methyl indole-3-acetate esterase activity"/>
    <property type="evidence" value="ECO:0007669"/>
    <property type="project" value="TreeGrafter"/>
</dbReference>
<dbReference type="InterPro" id="IPR029058">
    <property type="entry name" value="AB_hydrolase_fold"/>
</dbReference>
<dbReference type="AlphaFoldDB" id="A0A5J9U7H7"/>
<dbReference type="PANTHER" id="PTHR10992:SF938">
    <property type="entry name" value="OS05G0370700 PROTEIN"/>
    <property type="match status" value="1"/>
</dbReference>